<protein>
    <submittedName>
        <fullName evidence="13">TonB-dependent receptor</fullName>
    </submittedName>
</protein>
<keyword evidence="13" id="KW-0675">Receptor</keyword>
<evidence type="ECO:0000256" key="10">
    <source>
        <dbReference type="SAM" id="SignalP"/>
    </source>
</evidence>
<gene>
    <name evidence="13" type="ordered locus">Pedsa_3408</name>
</gene>
<evidence type="ECO:0000256" key="9">
    <source>
        <dbReference type="RuleBase" id="RU003357"/>
    </source>
</evidence>
<dbReference type="AlphaFoldDB" id="F0SDF9"/>
<sequence>MKAKLLMLSLLSLITVKLVAQTATVTGVVTDGDTKDFLIGATVAVKGTTKGTITNANGGYTLFAPAGKQTIQFSFIGYQTQEFVVDLKANEVKKIDLVLNPNGRQLNEVVVSAQVKGQTAAIKKQLNATGIINAVSEEKLRELPDVNVADAVGRLPGLMIQRDGGEGQKIIIRGLDPKYNTIAINGMNAPSTSSTDRSTDLNMISPEMIAGAEVMKASTADKDADGLGGTVNLILKDASSGFKLNVSGESGYHSQIDGIGRYKGNIFASNRFLNDRLGVIFTASADKTDRSNDTFRGNYDVSGNAPTEGLNYTMPWLRTTRLQSNLEKRERYNANINMDWNLGNGSKIKMSNLFSRMNRDRDVREKRYDFNGNYLRFNQTDIEFNTTNITNMLQGEFNLLNSTLEVGAGRSNSNSKTPYSHDLQFRINSPFTVPISSLLYLPPYLAVSPQFVDETPLSKYYMYEGYFNTEAAKETEYSAWLDWKKPFTVNDLISGYIKFGGKYRQKDRSLVTSQYYGRMDLREGLNVINANMPDLEKSTFKNLIGIQNFIDTGFKPHTYLNDKYDDLNFNFALDHNAMRNFYNVNRSIYQSTPSSTLQNDYDGHEEMLAEYIMSEINFGKLVTFIPGVRHDHSYLRYQAYSGQNVPESETSHFEADFEKTSDSEKFGYWLPQMHLRVKPIQWMDVRLAYTKTLSRPDYNLLAPRTIIKPTSSDVTWSRTNLKPALSTNYDLILSFYRPDWGLFTVGGFYKNIKNFIYTRSAYLLNGTVTDPTNFDGLYPELAGFNINYPLNSPNDATIKGLEFDLQIQFRKLDNFLRGVVLSTNLSFMDSKMDYFETLKGRIANPDYVQGGTEKPFLPVNSEVTYTDKLLNQPSLLFNVSLGYDYKKFSGRVSCNYQDGVLISEQHRPDAADVESTRAFTKWDAQLKYTLSKKLSLYGTLSNFTMSSDRKRRNVTDYPTSTEFYGSAAYLGFRYDIFR</sequence>
<keyword evidence="5 9" id="KW-0798">TonB box</keyword>
<evidence type="ECO:0000256" key="6">
    <source>
        <dbReference type="ARBA" id="ARBA00023136"/>
    </source>
</evidence>
<evidence type="ECO:0000313" key="14">
    <source>
        <dbReference type="Proteomes" id="UP000000310"/>
    </source>
</evidence>
<accession>F0SDF9</accession>
<evidence type="ECO:0000259" key="12">
    <source>
        <dbReference type="Pfam" id="PF07715"/>
    </source>
</evidence>
<keyword evidence="10" id="KW-0732">Signal</keyword>
<dbReference type="Pfam" id="PF07715">
    <property type="entry name" value="Plug"/>
    <property type="match status" value="1"/>
</dbReference>
<evidence type="ECO:0000256" key="7">
    <source>
        <dbReference type="ARBA" id="ARBA00023237"/>
    </source>
</evidence>
<evidence type="ECO:0000259" key="11">
    <source>
        <dbReference type="Pfam" id="PF00593"/>
    </source>
</evidence>
<dbReference type="InterPro" id="IPR039426">
    <property type="entry name" value="TonB-dep_rcpt-like"/>
</dbReference>
<keyword evidence="6 8" id="KW-0472">Membrane</keyword>
<dbReference type="HOGENOM" id="CLU_006935_1_2_10"/>
<dbReference type="InterPro" id="IPR037066">
    <property type="entry name" value="Plug_dom_sf"/>
</dbReference>
<dbReference type="eggNOG" id="COG1629">
    <property type="taxonomic scope" value="Bacteria"/>
</dbReference>
<dbReference type="KEGG" id="psn:Pedsa_3408"/>
<dbReference type="InterPro" id="IPR012910">
    <property type="entry name" value="Plug_dom"/>
</dbReference>
<evidence type="ECO:0000256" key="4">
    <source>
        <dbReference type="ARBA" id="ARBA00022692"/>
    </source>
</evidence>
<keyword evidence="2 8" id="KW-0813">Transport</keyword>
<dbReference type="STRING" id="762903.Pedsa_3408"/>
<dbReference type="PANTHER" id="PTHR40980:SF4">
    <property type="entry name" value="TONB-DEPENDENT RECEPTOR-LIKE BETA-BARREL DOMAIN-CONTAINING PROTEIN"/>
    <property type="match status" value="1"/>
</dbReference>
<comment type="similarity">
    <text evidence="8 9">Belongs to the TonB-dependent receptor family.</text>
</comment>
<name>F0SDF9_PSESL</name>
<dbReference type="Gene3D" id="2.170.130.10">
    <property type="entry name" value="TonB-dependent receptor, plug domain"/>
    <property type="match status" value="1"/>
</dbReference>
<feature type="chain" id="PRO_5003260222" evidence="10">
    <location>
        <begin position="21"/>
        <end position="978"/>
    </location>
</feature>
<dbReference type="Gene3D" id="2.60.40.1120">
    <property type="entry name" value="Carboxypeptidase-like, regulatory domain"/>
    <property type="match status" value="1"/>
</dbReference>
<feature type="domain" description="TonB-dependent receptor-like beta-barrel" evidence="11">
    <location>
        <begin position="460"/>
        <end position="942"/>
    </location>
</feature>
<dbReference type="InterPro" id="IPR008969">
    <property type="entry name" value="CarboxyPept-like_regulatory"/>
</dbReference>
<evidence type="ECO:0000256" key="1">
    <source>
        <dbReference type="ARBA" id="ARBA00004571"/>
    </source>
</evidence>
<comment type="subcellular location">
    <subcellularLocation>
        <location evidence="1 8">Cell outer membrane</location>
        <topology evidence="1 8">Multi-pass membrane protein</topology>
    </subcellularLocation>
</comment>
<reference evidence="14" key="2">
    <citation type="submission" date="2011-02" db="EMBL/GenBank/DDBJ databases">
        <title>The complete genome of Pedobacter saltans DSM 12145.</title>
        <authorList>
            <consortium name="US DOE Joint Genome Institute (JGI-PGF)"/>
            <person name="Lucas S."/>
            <person name="Copeland A."/>
            <person name="Lapidus A."/>
            <person name="Bruce D."/>
            <person name="Goodwin L."/>
            <person name="Pitluck S."/>
            <person name="Kyrpides N."/>
            <person name="Mavromatis K."/>
            <person name="Pagani I."/>
            <person name="Ivanova N."/>
            <person name="Ovchinnikova G."/>
            <person name="Lu M."/>
            <person name="Detter J.C."/>
            <person name="Han C."/>
            <person name="Land M."/>
            <person name="Hauser L."/>
            <person name="Markowitz V."/>
            <person name="Cheng J.-F."/>
            <person name="Hugenholtz P."/>
            <person name="Woyke T."/>
            <person name="Wu D."/>
            <person name="Tindall B."/>
            <person name="Pomrenke H.G."/>
            <person name="Brambilla E."/>
            <person name="Klenk H.-P."/>
            <person name="Eisen J.A."/>
        </authorList>
    </citation>
    <scope>NUCLEOTIDE SEQUENCE [LARGE SCALE GENOMIC DNA]</scope>
    <source>
        <strain evidence="14">ATCC 51119 / DSM 12145 / JCM 21818 / LMG 10337 / NBRC 100064 / NCIMB 13643</strain>
    </source>
</reference>
<reference evidence="13 14" key="1">
    <citation type="journal article" date="2011" name="Stand. Genomic Sci.">
        <title>Complete genome sequence of the gliding, heparinolytic Pedobacter saltans type strain (113).</title>
        <authorList>
            <person name="Liolios K."/>
            <person name="Sikorski J."/>
            <person name="Lu M."/>
            <person name="Nolan M."/>
            <person name="Lapidus A."/>
            <person name="Lucas S."/>
            <person name="Hammon N."/>
            <person name="Deshpande S."/>
            <person name="Cheng J.F."/>
            <person name="Tapia R."/>
            <person name="Han C."/>
            <person name="Goodwin L."/>
            <person name="Pitluck S."/>
            <person name="Huntemann M."/>
            <person name="Ivanova N."/>
            <person name="Pagani I."/>
            <person name="Mavromatis K."/>
            <person name="Ovchinikova G."/>
            <person name="Pati A."/>
            <person name="Chen A."/>
            <person name="Palaniappan K."/>
            <person name="Land M."/>
            <person name="Hauser L."/>
            <person name="Brambilla E.M."/>
            <person name="Kotsyurbenko O."/>
            <person name="Rohde M."/>
            <person name="Tindall B.J."/>
            <person name="Abt B."/>
            <person name="Goker M."/>
            <person name="Detter J.C."/>
            <person name="Woyke T."/>
            <person name="Bristow J."/>
            <person name="Eisen J.A."/>
            <person name="Markowitz V."/>
            <person name="Hugenholtz P."/>
            <person name="Klenk H.P."/>
            <person name="Kyrpides N.C."/>
        </authorList>
    </citation>
    <scope>NUCLEOTIDE SEQUENCE [LARGE SCALE GENOMIC DNA]</scope>
    <source>
        <strain evidence="14">ATCC 51119 / DSM 12145 / JCM 21818 / LMG 10337 / NBRC 100064 / NCIMB 13643</strain>
    </source>
</reference>
<dbReference type="InterPro" id="IPR036942">
    <property type="entry name" value="Beta-barrel_TonB_sf"/>
</dbReference>
<keyword evidence="3 8" id="KW-1134">Transmembrane beta strand</keyword>
<dbReference type="Pfam" id="PF13715">
    <property type="entry name" value="CarbopepD_reg_2"/>
    <property type="match status" value="1"/>
</dbReference>
<proteinExistence type="inferred from homology"/>
<dbReference type="OrthoDB" id="8727862at2"/>
<keyword evidence="14" id="KW-1185">Reference proteome</keyword>
<keyword evidence="4 8" id="KW-0812">Transmembrane</keyword>
<evidence type="ECO:0000256" key="5">
    <source>
        <dbReference type="ARBA" id="ARBA00023077"/>
    </source>
</evidence>
<dbReference type="EMBL" id="CP002545">
    <property type="protein sequence ID" value="ADY53942.1"/>
    <property type="molecule type" value="Genomic_DNA"/>
</dbReference>
<dbReference type="PANTHER" id="PTHR40980">
    <property type="entry name" value="PLUG DOMAIN-CONTAINING PROTEIN"/>
    <property type="match status" value="1"/>
</dbReference>
<dbReference type="GO" id="GO:0009279">
    <property type="term" value="C:cell outer membrane"/>
    <property type="evidence" value="ECO:0007669"/>
    <property type="project" value="UniProtKB-SubCell"/>
</dbReference>
<dbReference type="RefSeq" id="WP_013634425.1">
    <property type="nucleotide sequence ID" value="NC_015177.1"/>
</dbReference>
<evidence type="ECO:0000256" key="3">
    <source>
        <dbReference type="ARBA" id="ARBA00022452"/>
    </source>
</evidence>
<feature type="domain" description="TonB-dependent receptor plug" evidence="12">
    <location>
        <begin position="126"/>
        <end position="230"/>
    </location>
</feature>
<feature type="signal peptide" evidence="10">
    <location>
        <begin position="1"/>
        <end position="20"/>
    </location>
</feature>
<dbReference type="Pfam" id="PF00593">
    <property type="entry name" value="TonB_dep_Rec_b-barrel"/>
    <property type="match status" value="1"/>
</dbReference>
<dbReference type="InterPro" id="IPR000531">
    <property type="entry name" value="Beta-barrel_TonB"/>
</dbReference>
<evidence type="ECO:0000256" key="2">
    <source>
        <dbReference type="ARBA" id="ARBA00022448"/>
    </source>
</evidence>
<dbReference type="Proteomes" id="UP000000310">
    <property type="component" value="Chromosome"/>
</dbReference>
<keyword evidence="7 8" id="KW-0998">Cell outer membrane</keyword>
<organism evidence="13 14">
    <name type="scientific">Pseudopedobacter saltans (strain ATCC 51119 / DSM 12145 / JCM 21818 / CCUG 39354 / LMG 10337 / NBRC 100064 / NCIMB 13643)</name>
    <name type="common">Pedobacter saltans</name>
    <dbReference type="NCBI Taxonomy" id="762903"/>
    <lineage>
        <taxon>Bacteria</taxon>
        <taxon>Pseudomonadati</taxon>
        <taxon>Bacteroidota</taxon>
        <taxon>Sphingobacteriia</taxon>
        <taxon>Sphingobacteriales</taxon>
        <taxon>Sphingobacteriaceae</taxon>
        <taxon>Pseudopedobacter</taxon>
    </lineage>
</organism>
<dbReference type="PROSITE" id="PS52016">
    <property type="entry name" value="TONB_DEPENDENT_REC_3"/>
    <property type="match status" value="1"/>
</dbReference>
<dbReference type="Gene3D" id="2.40.170.20">
    <property type="entry name" value="TonB-dependent receptor, beta-barrel domain"/>
    <property type="match status" value="1"/>
</dbReference>
<dbReference type="SUPFAM" id="SSF49464">
    <property type="entry name" value="Carboxypeptidase regulatory domain-like"/>
    <property type="match status" value="1"/>
</dbReference>
<dbReference type="SUPFAM" id="SSF56935">
    <property type="entry name" value="Porins"/>
    <property type="match status" value="1"/>
</dbReference>
<evidence type="ECO:0000313" key="13">
    <source>
        <dbReference type="EMBL" id="ADY53942.1"/>
    </source>
</evidence>
<evidence type="ECO:0000256" key="8">
    <source>
        <dbReference type="PROSITE-ProRule" id="PRU01360"/>
    </source>
</evidence>